<evidence type="ECO:0000313" key="1">
    <source>
        <dbReference type="EMBL" id="KAK2103162.1"/>
    </source>
</evidence>
<reference evidence="1 2" key="1">
    <citation type="submission" date="2023-05" db="EMBL/GenBank/DDBJ databases">
        <title>B98-5 Cell Line De Novo Hybrid Assembly: An Optical Mapping Approach.</title>
        <authorList>
            <person name="Kananen K."/>
            <person name="Auerbach J.A."/>
            <person name="Kautto E."/>
            <person name="Blachly J.S."/>
        </authorList>
    </citation>
    <scope>NUCLEOTIDE SEQUENCE [LARGE SCALE GENOMIC DNA]</scope>
    <source>
        <strain evidence="1">B95-8</strain>
        <tissue evidence="1">Cell line</tissue>
    </source>
</reference>
<evidence type="ECO:0000313" key="2">
    <source>
        <dbReference type="Proteomes" id="UP001266305"/>
    </source>
</evidence>
<proteinExistence type="predicted"/>
<dbReference type="EMBL" id="JASSZA010000008">
    <property type="protein sequence ID" value="KAK2103162.1"/>
    <property type="molecule type" value="Genomic_DNA"/>
</dbReference>
<comment type="caution">
    <text evidence="1">The sequence shown here is derived from an EMBL/GenBank/DDBJ whole genome shotgun (WGS) entry which is preliminary data.</text>
</comment>
<accession>A0ABQ9V3Z8</accession>
<dbReference type="Proteomes" id="UP001266305">
    <property type="component" value="Unassembled WGS sequence"/>
</dbReference>
<protein>
    <submittedName>
        <fullName evidence="1">Uncharacterized protein</fullName>
    </submittedName>
</protein>
<name>A0ABQ9V3Z8_SAGOE</name>
<sequence length="53" mass="6408">MEEQNKAVNDYRCDDFVVNDTKLGLVQKVREHLQNLENYQYCERDNSEEHFEA</sequence>
<organism evidence="1 2">
    <name type="scientific">Saguinus oedipus</name>
    <name type="common">Cotton-top tamarin</name>
    <name type="synonym">Oedipomidas oedipus</name>
    <dbReference type="NCBI Taxonomy" id="9490"/>
    <lineage>
        <taxon>Eukaryota</taxon>
        <taxon>Metazoa</taxon>
        <taxon>Chordata</taxon>
        <taxon>Craniata</taxon>
        <taxon>Vertebrata</taxon>
        <taxon>Euteleostomi</taxon>
        <taxon>Mammalia</taxon>
        <taxon>Eutheria</taxon>
        <taxon>Euarchontoglires</taxon>
        <taxon>Primates</taxon>
        <taxon>Haplorrhini</taxon>
        <taxon>Platyrrhini</taxon>
        <taxon>Cebidae</taxon>
        <taxon>Callitrichinae</taxon>
        <taxon>Saguinus</taxon>
    </lineage>
</organism>
<keyword evidence="2" id="KW-1185">Reference proteome</keyword>
<gene>
    <name evidence="1" type="ORF">P7K49_017018</name>
</gene>